<dbReference type="Proteomes" id="UP000230750">
    <property type="component" value="Unassembled WGS sequence"/>
</dbReference>
<evidence type="ECO:0000256" key="1">
    <source>
        <dbReference type="ARBA" id="ARBA00006676"/>
    </source>
</evidence>
<keyword evidence="3" id="KW-1185">Reference proteome</keyword>
<dbReference type="Pfam" id="PF19326">
    <property type="entry name" value="AMP_deaminase"/>
    <property type="match status" value="1"/>
</dbReference>
<dbReference type="GO" id="GO:0032264">
    <property type="term" value="P:IMP salvage"/>
    <property type="evidence" value="ECO:0007669"/>
    <property type="project" value="InterPro"/>
</dbReference>
<organism evidence="2 3">
    <name type="scientific">Stichopus japonicus</name>
    <name type="common">Sea cucumber</name>
    <dbReference type="NCBI Taxonomy" id="307972"/>
    <lineage>
        <taxon>Eukaryota</taxon>
        <taxon>Metazoa</taxon>
        <taxon>Echinodermata</taxon>
        <taxon>Eleutherozoa</taxon>
        <taxon>Echinozoa</taxon>
        <taxon>Holothuroidea</taxon>
        <taxon>Aspidochirotacea</taxon>
        <taxon>Aspidochirotida</taxon>
        <taxon>Stichopodidae</taxon>
        <taxon>Apostichopus</taxon>
    </lineage>
</organism>
<protein>
    <submittedName>
        <fullName evidence="2">Putative AMP deaminase 3-like</fullName>
    </submittedName>
</protein>
<evidence type="ECO:0000313" key="2">
    <source>
        <dbReference type="EMBL" id="PIK39317.1"/>
    </source>
</evidence>
<dbReference type="GO" id="GO:0003876">
    <property type="term" value="F:AMP deaminase activity"/>
    <property type="evidence" value="ECO:0007669"/>
    <property type="project" value="InterPro"/>
</dbReference>
<accession>A0A2G8JU79</accession>
<dbReference type="EMBL" id="MRZV01001250">
    <property type="protein sequence ID" value="PIK39317.1"/>
    <property type="molecule type" value="Genomic_DNA"/>
</dbReference>
<evidence type="ECO:0000313" key="3">
    <source>
        <dbReference type="Proteomes" id="UP000230750"/>
    </source>
</evidence>
<comment type="similarity">
    <text evidence="1">Belongs to the metallo-dependent hydrolases superfamily. Adenosine and AMP deaminases family.</text>
</comment>
<comment type="caution">
    <text evidence="2">The sequence shown here is derived from an EMBL/GenBank/DDBJ whole genome shotgun (WGS) entry which is preliminary data.</text>
</comment>
<name>A0A2G8JU79_STIJA</name>
<dbReference type="AlphaFoldDB" id="A0A2G8JU79"/>
<dbReference type="STRING" id="307972.A0A2G8JU79"/>
<proteinExistence type="inferred from homology"/>
<reference evidence="2 3" key="1">
    <citation type="journal article" date="2017" name="PLoS Biol.">
        <title>The sea cucumber genome provides insights into morphological evolution and visceral regeneration.</title>
        <authorList>
            <person name="Zhang X."/>
            <person name="Sun L."/>
            <person name="Yuan J."/>
            <person name="Sun Y."/>
            <person name="Gao Y."/>
            <person name="Zhang L."/>
            <person name="Li S."/>
            <person name="Dai H."/>
            <person name="Hamel J.F."/>
            <person name="Liu C."/>
            <person name="Yu Y."/>
            <person name="Liu S."/>
            <person name="Lin W."/>
            <person name="Guo K."/>
            <person name="Jin S."/>
            <person name="Xu P."/>
            <person name="Storey K.B."/>
            <person name="Huan P."/>
            <person name="Zhang T."/>
            <person name="Zhou Y."/>
            <person name="Zhang J."/>
            <person name="Lin C."/>
            <person name="Li X."/>
            <person name="Xing L."/>
            <person name="Huo D."/>
            <person name="Sun M."/>
            <person name="Wang L."/>
            <person name="Mercier A."/>
            <person name="Li F."/>
            <person name="Yang H."/>
            <person name="Xiang J."/>
        </authorList>
    </citation>
    <scope>NUCLEOTIDE SEQUENCE [LARGE SCALE GENOMIC DNA]</scope>
    <source>
        <strain evidence="2">Shaxun</strain>
        <tissue evidence="2">Muscle</tissue>
    </source>
</reference>
<sequence length="89" mass="9844">MSELDFQRVSISGEGISGIPQQCLQDVSSSLVQALLLREKYCRLAMHSFPPTTAKYLCQVHDKCPEPTDPIMLETTEESSMAKLAQTIA</sequence>
<gene>
    <name evidence="2" type="ORF">BSL78_23823</name>
</gene>
<dbReference type="OrthoDB" id="1723809at2759"/>
<dbReference type="InterPro" id="IPR006329">
    <property type="entry name" value="AMPD"/>
</dbReference>